<keyword evidence="2" id="KW-0217">Developmental protein</keyword>
<sequence>MTPNTYQGFVMLMRPYKGRRRGSYPETRALHRPATAPAMAPCFSYTAVHHSGFPGKDNLRLRKPRVEKMRRDRINTCIEQLKSLLEKELHRQEPNAKLEKADVLEMTVSYLRQRLLLPPAPGGPGEPSHREPSLQGFAQGHRDLLSSVGPGRETSVCAAPSPPPPSLLVLRHQEHQGGLLLAQRDFTSSSSSSSSSSSIVSSSHRPTGSKSLVYLLAPQHQASGPDLRAGAPVCCRGPTGVGQRMGKDESEYTE</sequence>
<evidence type="ECO:0000256" key="10">
    <source>
        <dbReference type="ARBA" id="ARBA00023791"/>
    </source>
</evidence>
<feature type="region of interest" description="Disordered" evidence="14">
    <location>
        <begin position="143"/>
        <end position="168"/>
    </location>
</feature>
<dbReference type="PROSITE" id="PS50888">
    <property type="entry name" value="BHLH"/>
    <property type="match status" value="1"/>
</dbReference>
<dbReference type="Proteomes" id="UP001174136">
    <property type="component" value="Unassembled WGS sequence"/>
</dbReference>
<dbReference type="Gene3D" id="4.10.280.10">
    <property type="entry name" value="Helix-loop-helix DNA-binding domain"/>
    <property type="match status" value="1"/>
</dbReference>
<dbReference type="EMBL" id="JAOPHQ010002303">
    <property type="protein sequence ID" value="KAK0147452.1"/>
    <property type="molecule type" value="Genomic_DNA"/>
</dbReference>
<keyword evidence="9" id="KW-0539">Nucleus</keyword>
<keyword evidence="8" id="KW-0804">Transcription</keyword>
<evidence type="ECO:0000256" key="4">
    <source>
        <dbReference type="ARBA" id="ARBA00022782"/>
    </source>
</evidence>
<protein>
    <recommendedName>
        <fullName evidence="12">Transcription factor HES-5</fullName>
    </recommendedName>
    <alternativeName>
        <fullName evidence="13">Hairy and enhancer of split 5</fullName>
    </alternativeName>
</protein>
<keyword evidence="7" id="KW-0238">DNA-binding</keyword>
<dbReference type="GO" id="GO:0046983">
    <property type="term" value="F:protein dimerization activity"/>
    <property type="evidence" value="ECO:0007669"/>
    <property type="project" value="InterPro"/>
</dbReference>
<evidence type="ECO:0000256" key="11">
    <source>
        <dbReference type="ARBA" id="ARBA00060201"/>
    </source>
</evidence>
<evidence type="ECO:0000256" key="6">
    <source>
        <dbReference type="ARBA" id="ARBA00023015"/>
    </source>
</evidence>
<evidence type="ECO:0000313" key="17">
    <source>
        <dbReference type="Proteomes" id="UP001174136"/>
    </source>
</evidence>
<evidence type="ECO:0000256" key="5">
    <source>
        <dbReference type="ARBA" id="ARBA00022902"/>
    </source>
</evidence>
<dbReference type="GO" id="GO:0007399">
    <property type="term" value="P:nervous system development"/>
    <property type="evidence" value="ECO:0007669"/>
    <property type="project" value="UniProtKB-KW"/>
</dbReference>
<comment type="function">
    <text evidence="11">Transcriptional repressor of genes that require a bHLH protein for their transcription. Plays an important role as neurogenesis negative regulator.</text>
</comment>
<feature type="domain" description="BHLH" evidence="15">
    <location>
        <begin position="58"/>
        <end position="114"/>
    </location>
</feature>
<dbReference type="SUPFAM" id="SSF47459">
    <property type="entry name" value="HLH, helix-loop-helix DNA-binding domain"/>
    <property type="match status" value="1"/>
</dbReference>
<reference evidence="16" key="1">
    <citation type="journal article" date="2023" name="Front. Mar. Sci.">
        <title>A new Merluccius polli reference genome to investigate the effects of global change in West African waters.</title>
        <authorList>
            <person name="Mateo J.L."/>
            <person name="Blanco-Fernandez C."/>
            <person name="Garcia-Vazquez E."/>
            <person name="Machado-Schiaffino G."/>
        </authorList>
    </citation>
    <scope>NUCLEOTIDE SEQUENCE</scope>
    <source>
        <strain evidence="16">C29</strain>
        <tissue evidence="16">Fin</tissue>
    </source>
</reference>
<keyword evidence="6" id="KW-0805">Transcription regulation</keyword>
<dbReference type="GO" id="GO:0030154">
    <property type="term" value="P:cell differentiation"/>
    <property type="evidence" value="ECO:0007669"/>
    <property type="project" value="UniProtKB-KW"/>
</dbReference>
<comment type="subcellular location">
    <subcellularLocation>
        <location evidence="1">Nucleus</location>
    </subcellularLocation>
</comment>
<dbReference type="GO" id="GO:0097150">
    <property type="term" value="P:neuronal stem cell population maintenance"/>
    <property type="evidence" value="ECO:0007669"/>
    <property type="project" value="UniProtKB-ARBA"/>
</dbReference>
<accession>A0AA47MWS0</accession>
<dbReference type="FunFam" id="4.10.280.10:FF:000033">
    <property type="entry name" value="Transcription factor HES-5"/>
    <property type="match status" value="1"/>
</dbReference>
<dbReference type="AlphaFoldDB" id="A0AA47MWS0"/>
<dbReference type="SMART" id="SM00353">
    <property type="entry name" value="HLH"/>
    <property type="match status" value="1"/>
</dbReference>
<dbReference type="GO" id="GO:0048513">
    <property type="term" value="P:animal organ development"/>
    <property type="evidence" value="ECO:0007669"/>
    <property type="project" value="UniProtKB-ARBA"/>
</dbReference>
<dbReference type="GO" id="GO:0005634">
    <property type="term" value="C:nucleus"/>
    <property type="evidence" value="ECO:0007669"/>
    <property type="project" value="UniProtKB-SubCell"/>
</dbReference>
<evidence type="ECO:0000256" key="1">
    <source>
        <dbReference type="ARBA" id="ARBA00004123"/>
    </source>
</evidence>
<comment type="subunit">
    <text evidence="10">Transcription repression requires formation of a complex with a corepressor protein of the Groucho/TLE family.</text>
</comment>
<keyword evidence="4" id="KW-0221">Differentiation</keyword>
<evidence type="ECO:0000256" key="2">
    <source>
        <dbReference type="ARBA" id="ARBA00022473"/>
    </source>
</evidence>
<evidence type="ECO:0000256" key="9">
    <source>
        <dbReference type="ARBA" id="ARBA00023242"/>
    </source>
</evidence>
<proteinExistence type="predicted"/>
<comment type="caution">
    <text evidence="16">The sequence shown here is derived from an EMBL/GenBank/DDBJ whole genome shotgun (WGS) entry which is preliminary data.</text>
</comment>
<name>A0AA47MWS0_MERPO</name>
<dbReference type="PANTHER" id="PTHR10985">
    <property type="entry name" value="BASIC HELIX-LOOP-HELIX TRANSCRIPTION FACTOR, HES-RELATED"/>
    <property type="match status" value="1"/>
</dbReference>
<feature type="compositionally biased region" description="Basic and acidic residues" evidence="14">
    <location>
        <begin position="245"/>
        <end position="254"/>
    </location>
</feature>
<evidence type="ECO:0000256" key="8">
    <source>
        <dbReference type="ARBA" id="ARBA00023163"/>
    </source>
</evidence>
<dbReference type="InterPro" id="IPR011598">
    <property type="entry name" value="bHLH_dom"/>
</dbReference>
<dbReference type="InterPro" id="IPR036638">
    <property type="entry name" value="HLH_DNA-bd_sf"/>
</dbReference>
<keyword evidence="5" id="KW-0524">Neurogenesis</keyword>
<dbReference type="GO" id="GO:0003677">
    <property type="term" value="F:DNA binding"/>
    <property type="evidence" value="ECO:0007669"/>
    <property type="project" value="UniProtKB-KW"/>
</dbReference>
<dbReference type="CDD" id="cd11461">
    <property type="entry name" value="bHLH-O_HES5"/>
    <property type="match status" value="1"/>
</dbReference>
<feature type="region of interest" description="Disordered" evidence="14">
    <location>
        <begin position="185"/>
        <end position="206"/>
    </location>
</feature>
<dbReference type="GO" id="GO:0045596">
    <property type="term" value="P:negative regulation of cell differentiation"/>
    <property type="evidence" value="ECO:0007669"/>
    <property type="project" value="UniProtKB-ARBA"/>
</dbReference>
<evidence type="ECO:0000256" key="13">
    <source>
        <dbReference type="ARBA" id="ARBA00081413"/>
    </source>
</evidence>
<evidence type="ECO:0000256" key="14">
    <source>
        <dbReference type="SAM" id="MobiDB-lite"/>
    </source>
</evidence>
<evidence type="ECO:0000256" key="12">
    <source>
        <dbReference type="ARBA" id="ARBA00072975"/>
    </source>
</evidence>
<evidence type="ECO:0000256" key="3">
    <source>
        <dbReference type="ARBA" id="ARBA00022491"/>
    </source>
</evidence>
<organism evidence="16 17">
    <name type="scientific">Merluccius polli</name>
    <name type="common">Benguela hake</name>
    <name type="synonym">Merluccius cadenati</name>
    <dbReference type="NCBI Taxonomy" id="89951"/>
    <lineage>
        <taxon>Eukaryota</taxon>
        <taxon>Metazoa</taxon>
        <taxon>Chordata</taxon>
        <taxon>Craniata</taxon>
        <taxon>Vertebrata</taxon>
        <taxon>Euteleostomi</taxon>
        <taxon>Actinopterygii</taxon>
        <taxon>Neopterygii</taxon>
        <taxon>Teleostei</taxon>
        <taxon>Neoteleostei</taxon>
        <taxon>Acanthomorphata</taxon>
        <taxon>Zeiogadaria</taxon>
        <taxon>Gadariae</taxon>
        <taxon>Gadiformes</taxon>
        <taxon>Gadoidei</taxon>
        <taxon>Merlucciidae</taxon>
        <taxon>Merluccius</taxon>
    </lineage>
</organism>
<keyword evidence="17" id="KW-1185">Reference proteome</keyword>
<evidence type="ECO:0000256" key="7">
    <source>
        <dbReference type="ARBA" id="ARBA00023125"/>
    </source>
</evidence>
<feature type="region of interest" description="Disordered" evidence="14">
    <location>
        <begin position="222"/>
        <end position="254"/>
    </location>
</feature>
<keyword evidence="3" id="KW-0678">Repressor</keyword>
<feature type="compositionally biased region" description="Low complexity" evidence="14">
    <location>
        <begin position="188"/>
        <end position="203"/>
    </location>
</feature>
<gene>
    <name evidence="16" type="primary">Hes5_9</name>
    <name evidence="16" type="ORF">N1851_013086</name>
</gene>
<dbReference type="Pfam" id="PF00010">
    <property type="entry name" value="HLH"/>
    <property type="match status" value="1"/>
</dbReference>
<evidence type="ECO:0000259" key="15">
    <source>
        <dbReference type="PROSITE" id="PS50888"/>
    </source>
</evidence>
<dbReference type="InterPro" id="IPR050370">
    <property type="entry name" value="HES_HEY"/>
</dbReference>
<evidence type="ECO:0000313" key="16">
    <source>
        <dbReference type="EMBL" id="KAK0147452.1"/>
    </source>
</evidence>